<dbReference type="AlphaFoldDB" id="A0A7I7SB14"/>
<dbReference type="RefSeq" id="WP_085301807.1">
    <property type="nucleotide sequence ID" value="NZ_AP022594.1"/>
</dbReference>
<dbReference type="EMBL" id="NCXO01000001">
    <property type="protein sequence ID" value="OSC36066.1"/>
    <property type="molecule type" value="Genomic_DNA"/>
</dbReference>
<keyword evidence="2" id="KW-1185">Reference proteome</keyword>
<accession>A0A7I7SB14</accession>
<reference evidence="1 2" key="1">
    <citation type="submission" date="2017-04" db="EMBL/GenBank/DDBJ databases">
        <title>The new phylogeny of genus Mycobacterium.</title>
        <authorList>
            <person name="Tortoli E."/>
            <person name="Trovato A."/>
            <person name="Cirillo D.M."/>
        </authorList>
    </citation>
    <scope>NUCLEOTIDE SEQUENCE [LARGE SCALE GENOMIC DNA]</scope>
    <source>
        <strain evidence="1 2">KCTC 19819</strain>
    </source>
</reference>
<name>A0A7I7SB14_9MYCO</name>
<evidence type="ECO:0000313" key="1">
    <source>
        <dbReference type="EMBL" id="OSC36066.1"/>
    </source>
</evidence>
<organism evidence="1 2">
    <name type="scientific">Mycolicibacillus koreensis</name>
    <dbReference type="NCBI Taxonomy" id="1069220"/>
    <lineage>
        <taxon>Bacteria</taxon>
        <taxon>Bacillati</taxon>
        <taxon>Actinomycetota</taxon>
        <taxon>Actinomycetes</taxon>
        <taxon>Mycobacteriales</taxon>
        <taxon>Mycobacteriaceae</taxon>
        <taxon>Mycolicibacillus</taxon>
    </lineage>
</organism>
<gene>
    <name evidence="1" type="ORF">B8W67_00825</name>
</gene>
<dbReference type="Proteomes" id="UP000193577">
    <property type="component" value="Unassembled WGS sequence"/>
</dbReference>
<protein>
    <submittedName>
        <fullName evidence="1">Uncharacterized protein</fullName>
    </submittedName>
</protein>
<dbReference type="OrthoDB" id="4640083at2"/>
<sequence>MLRARRRTPLWVSQEGIGYPPETAEDPGFLRWAQVAAVSHDVHDVRGLVYSHGWTITGTDGERRTVVYPAGASPRPREVRRTIRDLAPAVELSR</sequence>
<comment type="caution">
    <text evidence="1">The sequence shown here is derived from an EMBL/GenBank/DDBJ whole genome shotgun (WGS) entry which is preliminary data.</text>
</comment>
<evidence type="ECO:0000313" key="2">
    <source>
        <dbReference type="Proteomes" id="UP000193577"/>
    </source>
</evidence>
<proteinExistence type="predicted"/>